<evidence type="ECO:0000313" key="2">
    <source>
        <dbReference type="Proteomes" id="UP000651010"/>
    </source>
</evidence>
<evidence type="ECO:0000313" key="1">
    <source>
        <dbReference type="EMBL" id="MBE1162128.1"/>
    </source>
</evidence>
<dbReference type="EMBL" id="JACZZA010000012">
    <property type="protein sequence ID" value="MBE1162128.1"/>
    <property type="molecule type" value="Genomic_DNA"/>
</dbReference>
<dbReference type="RefSeq" id="WP_192556972.1">
    <property type="nucleotide sequence ID" value="NZ_JACZZA010000012.1"/>
</dbReference>
<keyword evidence="2" id="KW-1185">Reference proteome</keyword>
<sequence>MKLDVHTHSILPRGEPFGCRLQVGLCFSGAVLPALMTHAAAAHMLGNLHPRKPELPTMRKIAELIRVLSTKYILAASQAYGTSPIPSCEFVLFGHDVNQTRPLEGGPAVAYRVMPSPKPPFQQVISRVNLERGGMAVIGADCKTLLEEIFLLKKKNAINTRGVEPRIALGNRMQARKHNTVGGSLQFGILSNGQFELYGCARDGNGNIQQNWLGFDCQNEMTDLIGMPIVIPARL</sequence>
<reference evidence="1 2" key="1">
    <citation type="submission" date="2020-09" db="EMBL/GenBank/DDBJ databases">
        <title>Dyella sp. 7MK23 isolated from forest soil.</title>
        <authorList>
            <person name="Fu J."/>
        </authorList>
    </citation>
    <scope>NUCLEOTIDE SEQUENCE [LARGE SCALE GENOMIC DNA]</scope>
    <source>
        <strain evidence="1 2">7MK23</strain>
    </source>
</reference>
<gene>
    <name evidence="1" type="ORF">IGX34_17220</name>
</gene>
<accession>A0ABR9GDL7</accession>
<dbReference type="Proteomes" id="UP000651010">
    <property type="component" value="Unassembled WGS sequence"/>
</dbReference>
<protein>
    <submittedName>
        <fullName evidence="1">Uncharacterized protein</fullName>
    </submittedName>
</protein>
<proteinExistence type="predicted"/>
<organism evidence="1 2">
    <name type="scientific">Dyella acidiphila</name>
    <dbReference type="NCBI Taxonomy" id="2775866"/>
    <lineage>
        <taxon>Bacteria</taxon>
        <taxon>Pseudomonadati</taxon>
        <taxon>Pseudomonadota</taxon>
        <taxon>Gammaproteobacteria</taxon>
        <taxon>Lysobacterales</taxon>
        <taxon>Rhodanobacteraceae</taxon>
        <taxon>Dyella</taxon>
    </lineage>
</organism>
<name>A0ABR9GDL7_9GAMM</name>
<comment type="caution">
    <text evidence="1">The sequence shown here is derived from an EMBL/GenBank/DDBJ whole genome shotgun (WGS) entry which is preliminary data.</text>
</comment>